<dbReference type="AlphaFoldDB" id="A0A8J9WF42"/>
<evidence type="ECO:0000256" key="3">
    <source>
        <dbReference type="SAM" id="SignalP"/>
    </source>
</evidence>
<evidence type="ECO:0000313" key="4">
    <source>
        <dbReference type="EMBL" id="CAH1237988.1"/>
    </source>
</evidence>
<keyword evidence="2" id="KW-0812">Transmembrane</keyword>
<feature type="compositionally biased region" description="Polar residues" evidence="1">
    <location>
        <begin position="75"/>
        <end position="85"/>
    </location>
</feature>
<evidence type="ECO:0000256" key="1">
    <source>
        <dbReference type="SAM" id="MobiDB-lite"/>
    </source>
</evidence>
<feature type="compositionally biased region" description="Polar residues" evidence="1">
    <location>
        <begin position="57"/>
        <end position="68"/>
    </location>
</feature>
<feature type="compositionally biased region" description="Basic and acidic residues" evidence="1">
    <location>
        <begin position="183"/>
        <end position="195"/>
    </location>
</feature>
<gene>
    <name evidence="4" type="primary">Hypp5494</name>
    <name evidence="4" type="ORF">BLAG_LOCUS2759</name>
</gene>
<keyword evidence="2" id="KW-0472">Membrane</keyword>
<dbReference type="Proteomes" id="UP000838412">
    <property type="component" value="Chromosome 10"/>
</dbReference>
<feature type="signal peptide" evidence="3">
    <location>
        <begin position="1"/>
        <end position="23"/>
    </location>
</feature>
<keyword evidence="5" id="KW-1185">Reference proteome</keyword>
<protein>
    <submittedName>
        <fullName evidence="4">Hypp5494 protein</fullName>
    </submittedName>
</protein>
<feature type="chain" id="PRO_5035473551" evidence="3">
    <location>
        <begin position="24"/>
        <end position="225"/>
    </location>
</feature>
<evidence type="ECO:0000313" key="5">
    <source>
        <dbReference type="Proteomes" id="UP000838412"/>
    </source>
</evidence>
<organism evidence="4 5">
    <name type="scientific">Branchiostoma lanceolatum</name>
    <name type="common">Common lancelet</name>
    <name type="synonym">Amphioxus lanceolatum</name>
    <dbReference type="NCBI Taxonomy" id="7740"/>
    <lineage>
        <taxon>Eukaryota</taxon>
        <taxon>Metazoa</taxon>
        <taxon>Chordata</taxon>
        <taxon>Cephalochordata</taxon>
        <taxon>Leptocardii</taxon>
        <taxon>Amphioxiformes</taxon>
        <taxon>Branchiostomatidae</taxon>
        <taxon>Branchiostoma</taxon>
    </lineage>
</organism>
<feature type="region of interest" description="Disordered" evidence="1">
    <location>
        <begin position="179"/>
        <end position="205"/>
    </location>
</feature>
<dbReference type="EMBL" id="OV696695">
    <property type="protein sequence ID" value="CAH1237988.1"/>
    <property type="molecule type" value="Genomic_DNA"/>
</dbReference>
<name>A0A8J9WF42_BRALA</name>
<feature type="transmembrane region" description="Helical" evidence="2">
    <location>
        <begin position="120"/>
        <end position="139"/>
    </location>
</feature>
<keyword evidence="2" id="KW-1133">Transmembrane helix</keyword>
<sequence length="225" mass="24172">MALRFEFLLAGILTVWMLQTVAAGETGTPHEKVGTLLQKVRKMVENDECNETAVIGTESSGSRRNSTCADKGTPLPSSENLSGDSEQTHSQRKATTANPFASNDDSYGLHMPTPISKKTALFLLILSATAPIVGLGFILSPCFDSNPRHHNGSRPRRLSSADDPDSTSAHIHIELAMTGPQDNGREDRKVEKQASPEKVSYSSEETCMTPIADNAAAMGETTVTL</sequence>
<reference evidence="4" key="1">
    <citation type="submission" date="2022-01" db="EMBL/GenBank/DDBJ databases">
        <authorList>
            <person name="Braso-Vives M."/>
        </authorList>
    </citation>
    <scope>NUCLEOTIDE SEQUENCE</scope>
</reference>
<dbReference type="OrthoDB" id="10015079at2759"/>
<evidence type="ECO:0000256" key="2">
    <source>
        <dbReference type="SAM" id="Phobius"/>
    </source>
</evidence>
<proteinExistence type="predicted"/>
<accession>A0A8J9WF42</accession>
<feature type="compositionally biased region" description="Polar residues" evidence="1">
    <location>
        <begin position="93"/>
        <end position="105"/>
    </location>
</feature>
<feature type="region of interest" description="Disordered" evidence="1">
    <location>
        <begin position="55"/>
        <end position="107"/>
    </location>
</feature>
<keyword evidence="3" id="KW-0732">Signal</keyword>